<dbReference type="Pfam" id="PF00440">
    <property type="entry name" value="TetR_N"/>
    <property type="match status" value="1"/>
</dbReference>
<evidence type="ECO:0000256" key="1">
    <source>
        <dbReference type="ARBA" id="ARBA00023015"/>
    </source>
</evidence>
<reference evidence="7 8" key="1">
    <citation type="submission" date="2024-03" db="EMBL/GenBank/DDBJ databases">
        <title>Actinomycetospora sp. OC33-EN07, a novel actinomycete isolated from wild orchid (Aerides multiflora).</title>
        <authorList>
            <person name="Suriyachadkun C."/>
        </authorList>
    </citation>
    <scope>NUCLEOTIDE SEQUENCE [LARGE SCALE GENOMIC DNA]</scope>
    <source>
        <strain evidence="7 8">OC33-EN07</strain>
    </source>
</reference>
<evidence type="ECO:0000256" key="5">
    <source>
        <dbReference type="SAM" id="MobiDB-lite"/>
    </source>
</evidence>
<gene>
    <name evidence="7" type="ORF">WCD58_23140</name>
</gene>
<evidence type="ECO:0000256" key="4">
    <source>
        <dbReference type="PROSITE-ProRule" id="PRU00335"/>
    </source>
</evidence>
<evidence type="ECO:0000259" key="6">
    <source>
        <dbReference type="PROSITE" id="PS50977"/>
    </source>
</evidence>
<dbReference type="SUPFAM" id="SSF48498">
    <property type="entry name" value="Tetracyclin repressor-like, C-terminal domain"/>
    <property type="match status" value="1"/>
</dbReference>
<dbReference type="InterPro" id="IPR001647">
    <property type="entry name" value="HTH_TetR"/>
</dbReference>
<dbReference type="SUPFAM" id="SSF46689">
    <property type="entry name" value="Homeodomain-like"/>
    <property type="match status" value="1"/>
</dbReference>
<dbReference type="EMBL" id="JBBEGM010000010">
    <property type="protein sequence ID" value="MEJ2864070.1"/>
    <property type="molecule type" value="Genomic_DNA"/>
</dbReference>
<dbReference type="Proteomes" id="UP001369736">
    <property type="component" value="Unassembled WGS sequence"/>
</dbReference>
<dbReference type="InterPro" id="IPR009057">
    <property type="entry name" value="Homeodomain-like_sf"/>
</dbReference>
<name>A0ABU8M9Q3_9PSEU</name>
<keyword evidence="1" id="KW-0805">Transcription regulation</keyword>
<evidence type="ECO:0000256" key="2">
    <source>
        <dbReference type="ARBA" id="ARBA00023125"/>
    </source>
</evidence>
<keyword evidence="8" id="KW-1185">Reference proteome</keyword>
<feature type="domain" description="HTH tetR-type" evidence="6">
    <location>
        <begin position="36"/>
        <end position="96"/>
    </location>
</feature>
<dbReference type="Gene3D" id="1.10.357.10">
    <property type="entry name" value="Tetracycline Repressor, domain 2"/>
    <property type="match status" value="1"/>
</dbReference>
<keyword evidence="2 4" id="KW-0238">DNA-binding</keyword>
<dbReference type="InterPro" id="IPR011075">
    <property type="entry name" value="TetR_C"/>
</dbReference>
<dbReference type="PROSITE" id="PS50977">
    <property type="entry name" value="HTH_TETR_2"/>
    <property type="match status" value="1"/>
</dbReference>
<proteinExistence type="predicted"/>
<evidence type="ECO:0000313" key="8">
    <source>
        <dbReference type="Proteomes" id="UP001369736"/>
    </source>
</evidence>
<feature type="DNA-binding region" description="H-T-H motif" evidence="4">
    <location>
        <begin position="59"/>
        <end position="78"/>
    </location>
</feature>
<evidence type="ECO:0000313" key="7">
    <source>
        <dbReference type="EMBL" id="MEJ2864070.1"/>
    </source>
</evidence>
<dbReference type="InterPro" id="IPR050109">
    <property type="entry name" value="HTH-type_TetR-like_transc_reg"/>
</dbReference>
<keyword evidence="3" id="KW-0804">Transcription</keyword>
<comment type="caution">
    <text evidence="7">The sequence shown here is derived from an EMBL/GenBank/DDBJ whole genome shotgun (WGS) entry which is preliminary data.</text>
</comment>
<dbReference type="RefSeq" id="WP_337705437.1">
    <property type="nucleotide sequence ID" value="NZ_JBBEGM010000010.1"/>
</dbReference>
<sequence length="230" mass="24506">MSASEHDLARPPAAPPVRPTTSGDGAAHVGGRPRNTEIDRLVLEVVLRHLRRDGLPGLSVASVAEEAGTTRAAVYRRWSGRTELALAALATIRDGDPGPSSGDPFADLVAELARFRRFVVEHDATALVAAALVAGTDPRVREQIRHHLMEPWRGRLRACLRAGVEAGHLRGHADHTTAEDLLTGSWLAHAARGDTLAEDWAARTAAMVWAGCGGVPGETRRDRSGSAPIE</sequence>
<protein>
    <submittedName>
        <fullName evidence="7">TetR/AcrR family transcriptional regulator</fullName>
    </submittedName>
</protein>
<dbReference type="PANTHER" id="PTHR30055:SF148">
    <property type="entry name" value="TETR-FAMILY TRANSCRIPTIONAL REGULATOR"/>
    <property type="match status" value="1"/>
</dbReference>
<dbReference type="PANTHER" id="PTHR30055">
    <property type="entry name" value="HTH-TYPE TRANSCRIPTIONAL REGULATOR RUTR"/>
    <property type="match status" value="1"/>
</dbReference>
<dbReference type="Gene3D" id="1.10.10.60">
    <property type="entry name" value="Homeodomain-like"/>
    <property type="match status" value="1"/>
</dbReference>
<organism evidence="7 8">
    <name type="scientific">Actinomycetospora flava</name>
    <dbReference type="NCBI Taxonomy" id="3129232"/>
    <lineage>
        <taxon>Bacteria</taxon>
        <taxon>Bacillati</taxon>
        <taxon>Actinomycetota</taxon>
        <taxon>Actinomycetes</taxon>
        <taxon>Pseudonocardiales</taxon>
        <taxon>Pseudonocardiaceae</taxon>
        <taxon>Actinomycetospora</taxon>
    </lineage>
</organism>
<dbReference type="Pfam" id="PF16859">
    <property type="entry name" value="TetR_C_11"/>
    <property type="match status" value="1"/>
</dbReference>
<evidence type="ECO:0000256" key="3">
    <source>
        <dbReference type="ARBA" id="ARBA00023163"/>
    </source>
</evidence>
<accession>A0ABU8M9Q3</accession>
<dbReference type="InterPro" id="IPR036271">
    <property type="entry name" value="Tet_transcr_reg_TetR-rel_C_sf"/>
</dbReference>
<feature type="region of interest" description="Disordered" evidence="5">
    <location>
        <begin position="1"/>
        <end position="33"/>
    </location>
</feature>